<dbReference type="EMBL" id="JACIEF010000001">
    <property type="protein sequence ID" value="MBB4106416.1"/>
    <property type="molecule type" value="Genomic_DNA"/>
</dbReference>
<dbReference type="Gene3D" id="3.90.550.10">
    <property type="entry name" value="Spore Coat Polysaccharide Biosynthesis Protein SpsA, Chain A"/>
    <property type="match status" value="1"/>
</dbReference>
<dbReference type="Proteomes" id="UP000642938">
    <property type="component" value="Unassembled WGS sequence"/>
</dbReference>
<dbReference type="Proteomes" id="UP000532273">
    <property type="component" value="Unassembled WGS sequence"/>
</dbReference>
<dbReference type="EMBL" id="BMHZ01000002">
    <property type="protein sequence ID" value="GGH01554.1"/>
    <property type="molecule type" value="Genomic_DNA"/>
</dbReference>
<evidence type="ECO:0000313" key="4">
    <source>
        <dbReference type="Proteomes" id="UP000532273"/>
    </source>
</evidence>
<reference evidence="2" key="4">
    <citation type="submission" date="2024-05" db="EMBL/GenBank/DDBJ databases">
        <authorList>
            <person name="Sun Q."/>
            <person name="Zhou Y."/>
        </authorList>
    </citation>
    <scope>NUCLEOTIDE SEQUENCE</scope>
    <source>
        <strain evidence="2">CGMCC 1.15287</strain>
    </source>
</reference>
<proteinExistence type="predicted"/>
<reference evidence="2" key="1">
    <citation type="journal article" date="2014" name="Int. J. Syst. Evol. Microbiol.">
        <title>Complete genome of a new Firmicutes species belonging to the dominant human colonic microbiota ('Ruminococcus bicirculans') reveals two chromosomes and a selective capacity to utilize plant glucans.</title>
        <authorList>
            <consortium name="NISC Comparative Sequencing Program"/>
            <person name="Wegmann U."/>
            <person name="Louis P."/>
            <person name="Goesmann A."/>
            <person name="Henrissat B."/>
            <person name="Duncan S.H."/>
            <person name="Flint H.J."/>
        </authorList>
    </citation>
    <scope>NUCLEOTIDE SEQUENCE</scope>
    <source>
        <strain evidence="2">CGMCC 1.15287</strain>
    </source>
</reference>
<feature type="domain" description="MobA-like NTP transferase" evidence="1">
    <location>
        <begin position="15"/>
        <end position="176"/>
    </location>
</feature>
<evidence type="ECO:0000313" key="3">
    <source>
        <dbReference type="EMBL" id="MBB4106416.1"/>
    </source>
</evidence>
<dbReference type="InterPro" id="IPR025877">
    <property type="entry name" value="MobA-like_NTP_Trfase"/>
</dbReference>
<dbReference type="Pfam" id="PF12804">
    <property type="entry name" value="NTP_transf_3"/>
    <property type="match status" value="1"/>
</dbReference>
<protein>
    <submittedName>
        <fullName evidence="3">Molybdenum cofactor cytidylyltransferase</fullName>
        <ecNumber evidence="3">2.7.7.76</ecNumber>
    </submittedName>
</protein>
<evidence type="ECO:0000313" key="2">
    <source>
        <dbReference type="EMBL" id="GGH01554.1"/>
    </source>
</evidence>
<dbReference type="RefSeq" id="WP_183759689.1">
    <property type="nucleotide sequence ID" value="NZ_BMHZ01000002.1"/>
</dbReference>
<accession>A0A7W6P4Y6</accession>
<comment type="caution">
    <text evidence="3">The sequence shown here is derived from an EMBL/GenBank/DDBJ whole genome shotgun (WGS) entry which is preliminary data.</text>
</comment>
<reference evidence="5" key="2">
    <citation type="journal article" date="2019" name="Int. J. Syst. Evol. Microbiol.">
        <title>The Global Catalogue of Microorganisms (GCM) 10K type strain sequencing project: providing services to taxonomists for standard genome sequencing and annotation.</title>
        <authorList>
            <consortium name="The Broad Institute Genomics Platform"/>
            <consortium name="The Broad Institute Genome Sequencing Center for Infectious Disease"/>
            <person name="Wu L."/>
            <person name="Ma J."/>
        </authorList>
    </citation>
    <scope>NUCLEOTIDE SEQUENCE [LARGE SCALE GENOMIC DNA]</scope>
    <source>
        <strain evidence="5">CGMCC 1.15287</strain>
    </source>
</reference>
<sequence length="205" mass="22425">MFTNQNNQALKTGIIILAAGSSSRLGRPKQLLDYKGKTLLQTVINEALETNCTPVIVVLGANAKEIASQHDNDRISIVINDSWENGMASSIVAGLSAMIKTDSEIDSIIIAVADQAFIKMSNFNNLIEKHTATGKNIIASAYDETIGTPVFFKKDYFEELLALSGTEGAKKILKQYPQDLETVVFERGGIDIDTETDYNHLISQQ</sequence>
<dbReference type="CDD" id="cd04182">
    <property type="entry name" value="GT_2_like_f"/>
    <property type="match status" value="1"/>
</dbReference>
<keyword evidence="5" id="KW-1185">Reference proteome</keyword>
<gene>
    <name evidence="2" type="ORF">GCM10007422_15410</name>
    <name evidence="3" type="ORF">GGQ60_000376</name>
</gene>
<dbReference type="GO" id="GO:0061602">
    <property type="term" value="F:molybdenum cofactor cytidylyltransferase activity"/>
    <property type="evidence" value="ECO:0007669"/>
    <property type="project" value="UniProtKB-EC"/>
</dbReference>
<dbReference type="PANTHER" id="PTHR43777:SF1">
    <property type="entry name" value="MOLYBDENUM COFACTOR CYTIDYLYLTRANSFERASE"/>
    <property type="match status" value="1"/>
</dbReference>
<dbReference type="EC" id="2.7.7.76" evidence="3"/>
<dbReference type="AlphaFoldDB" id="A0A7W6P4Y6"/>
<dbReference type="InterPro" id="IPR029044">
    <property type="entry name" value="Nucleotide-diphossugar_trans"/>
</dbReference>
<reference evidence="3 4" key="3">
    <citation type="submission" date="2020-08" db="EMBL/GenBank/DDBJ databases">
        <title>Genomic Encyclopedia of Type Strains, Phase IV (KMG-IV): sequencing the most valuable type-strain genomes for metagenomic binning, comparative biology and taxonomic classification.</title>
        <authorList>
            <person name="Goeker M."/>
        </authorList>
    </citation>
    <scope>NUCLEOTIDE SEQUENCE [LARGE SCALE GENOMIC DNA]</scope>
    <source>
        <strain evidence="3 4">DSM 100774</strain>
    </source>
</reference>
<organism evidence="3 4">
    <name type="scientific">Pedobacter zeae</name>
    <dbReference type="NCBI Taxonomy" id="1737356"/>
    <lineage>
        <taxon>Bacteria</taxon>
        <taxon>Pseudomonadati</taxon>
        <taxon>Bacteroidota</taxon>
        <taxon>Sphingobacteriia</taxon>
        <taxon>Sphingobacteriales</taxon>
        <taxon>Sphingobacteriaceae</taxon>
        <taxon>Pedobacter</taxon>
    </lineage>
</organism>
<keyword evidence="3" id="KW-0808">Transferase</keyword>
<dbReference type="SUPFAM" id="SSF53448">
    <property type="entry name" value="Nucleotide-diphospho-sugar transferases"/>
    <property type="match status" value="1"/>
</dbReference>
<dbReference type="PANTHER" id="PTHR43777">
    <property type="entry name" value="MOLYBDENUM COFACTOR CYTIDYLYLTRANSFERASE"/>
    <property type="match status" value="1"/>
</dbReference>
<evidence type="ECO:0000313" key="5">
    <source>
        <dbReference type="Proteomes" id="UP000642938"/>
    </source>
</evidence>
<evidence type="ECO:0000259" key="1">
    <source>
        <dbReference type="Pfam" id="PF12804"/>
    </source>
</evidence>
<name>A0A7W6P4Y6_9SPHI</name>
<keyword evidence="3" id="KW-0548">Nucleotidyltransferase</keyword>